<protein>
    <submittedName>
        <fullName evidence="1">Uncharacterized protein</fullName>
    </submittedName>
</protein>
<dbReference type="OrthoDB" id="7903015at2"/>
<proteinExistence type="predicted"/>
<dbReference type="InterPro" id="IPR011251">
    <property type="entry name" value="Luciferase-like_dom"/>
</dbReference>
<dbReference type="eggNOG" id="COG2141">
    <property type="taxonomic scope" value="Bacteria"/>
</dbReference>
<organism evidence="1 2">
    <name type="scientific">Rhodococcus ruber</name>
    <dbReference type="NCBI Taxonomy" id="1830"/>
    <lineage>
        <taxon>Bacteria</taxon>
        <taxon>Bacillati</taxon>
        <taxon>Actinomycetota</taxon>
        <taxon>Actinomycetes</taxon>
        <taxon>Mycobacteriales</taxon>
        <taxon>Nocardiaceae</taxon>
        <taxon>Rhodococcus</taxon>
    </lineage>
</organism>
<dbReference type="PANTHER" id="PTHR30137:SF6">
    <property type="entry name" value="LUCIFERASE-LIKE MONOOXYGENASE"/>
    <property type="match status" value="1"/>
</dbReference>
<dbReference type="SUPFAM" id="SSF51679">
    <property type="entry name" value="Bacterial luciferase-like"/>
    <property type="match status" value="1"/>
</dbReference>
<dbReference type="PANTHER" id="PTHR30137">
    <property type="entry name" value="LUCIFERASE-LIKE MONOOXYGENASE"/>
    <property type="match status" value="1"/>
</dbReference>
<dbReference type="InterPro" id="IPR036661">
    <property type="entry name" value="Luciferase-like_sf"/>
</dbReference>
<dbReference type="InterPro" id="IPR050766">
    <property type="entry name" value="Bact_Lucif_Oxidored"/>
</dbReference>
<dbReference type="SMR" id="A0A098BF43"/>
<sequence length="365" mass="41397">MDVGMLLVFQNYHENVSDQEVFVRELEMGVAAEKYGFDAVWSAEHHFDDYSMCPDNMQIMSYLAARTSTVKLGTGAVILPWNNPVRVVEKMTMLDMMSEGRALFGMGRGLAKMEYDAFGIPMDEARGRFIEAANLAIEGLRTGVVDQPDGEFYPQQRVEIRPAPNPAYEWGRDRLFGAAMSPDSVPVIADLGVRMMTFMQFEFGKHAEAINRWRDLYRERWNTEPLPPVIQDFVICHEDAEEARRLAYEHVARYFLSVIKHYDFAGEHWRETKGYETYQVGADMIREAGMEAAADAYVEANVYGTPEQIVEKYAARHEMIGDFFANAAFAFGGLPIEQAEKALKLYGEKVVPELHKMKAPVPANA</sequence>
<dbReference type="EMBL" id="CCSD01000032">
    <property type="protein sequence ID" value="CDZ87353.1"/>
    <property type="molecule type" value="Genomic_DNA"/>
</dbReference>
<evidence type="ECO:0000313" key="1">
    <source>
        <dbReference type="EMBL" id="CDZ87353.1"/>
    </source>
</evidence>
<evidence type="ECO:0000313" key="2">
    <source>
        <dbReference type="Proteomes" id="UP000042997"/>
    </source>
</evidence>
<name>A0A098BF43_9NOCA</name>
<dbReference type="Gene3D" id="3.20.20.30">
    <property type="entry name" value="Luciferase-like domain"/>
    <property type="match status" value="1"/>
</dbReference>
<dbReference type="GO" id="GO:0005829">
    <property type="term" value="C:cytosol"/>
    <property type="evidence" value="ECO:0007669"/>
    <property type="project" value="TreeGrafter"/>
</dbReference>
<gene>
    <name evidence="1" type="ORF">RHRU231_230181</name>
</gene>
<accession>A0A098BF43</accession>
<dbReference type="RefSeq" id="WP_017679953.1">
    <property type="nucleotide sequence ID" value="NZ_CP024890.1"/>
</dbReference>
<reference evidence="1 2" key="1">
    <citation type="journal article" date="2014" name="Genome Announc.">
        <title>Draft Genome Sequence of Propane- and Butane-Oxidizing Actinobacterium Rhodococcus ruber IEGM 231.</title>
        <authorList>
            <person name="Ivshina I.B."/>
            <person name="Kuyukina M.S."/>
            <person name="Krivoruchko A.V."/>
            <person name="Barbe V."/>
            <person name="Fischer C."/>
        </authorList>
    </citation>
    <scope>NUCLEOTIDE SEQUENCE [LARGE SCALE GENOMIC DNA]</scope>
</reference>
<dbReference type="AlphaFoldDB" id="A0A098BF43"/>
<dbReference type="Pfam" id="PF00296">
    <property type="entry name" value="Bac_luciferase"/>
    <property type="match status" value="1"/>
</dbReference>
<dbReference type="GO" id="GO:0016705">
    <property type="term" value="F:oxidoreductase activity, acting on paired donors, with incorporation or reduction of molecular oxygen"/>
    <property type="evidence" value="ECO:0007669"/>
    <property type="project" value="InterPro"/>
</dbReference>
<dbReference type="Proteomes" id="UP000042997">
    <property type="component" value="Unassembled WGS sequence"/>
</dbReference>